<dbReference type="PANTHER" id="PTHR43133">
    <property type="entry name" value="RNA POLYMERASE ECF-TYPE SIGMA FACTO"/>
    <property type="match status" value="1"/>
</dbReference>
<accession>A0A2H9VM15</accession>
<gene>
    <name evidence="7" type="ORF">CLV57_2477</name>
</gene>
<dbReference type="InterPro" id="IPR007627">
    <property type="entry name" value="RNA_pol_sigma70_r2"/>
</dbReference>
<evidence type="ECO:0000256" key="3">
    <source>
        <dbReference type="ARBA" id="ARBA00023082"/>
    </source>
</evidence>
<dbReference type="InterPro" id="IPR013324">
    <property type="entry name" value="RNA_pol_sigma_r3/r4-like"/>
</dbReference>
<dbReference type="EMBL" id="PGFJ01000002">
    <property type="protein sequence ID" value="PJJ79345.1"/>
    <property type="molecule type" value="Genomic_DNA"/>
</dbReference>
<evidence type="ECO:0000313" key="8">
    <source>
        <dbReference type="Proteomes" id="UP000242687"/>
    </source>
</evidence>
<dbReference type="Pfam" id="PF04542">
    <property type="entry name" value="Sigma70_r2"/>
    <property type="match status" value="1"/>
</dbReference>
<name>A0A2H9VM15_9SPHI</name>
<evidence type="ECO:0000256" key="4">
    <source>
        <dbReference type="ARBA" id="ARBA00023163"/>
    </source>
</evidence>
<dbReference type="OrthoDB" id="9785675at2"/>
<dbReference type="AlphaFoldDB" id="A0A2H9VM15"/>
<evidence type="ECO:0000256" key="2">
    <source>
        <dbReference type="ARBA" id="ARBA00023015"/>
    </source>
</evidence>
<feature type="domain" description="RNA polymerase sigma factor 70 region 4 type 2" evidence="6">
    <location>
        <begin position="124"/>
        <end position="175"/>
    </location>
</feature>
<keyword evidence="3" id="KW-0731">Sigma factor</keyword>
<feature type="domain" description="RNA polymerase sigma-70 region 2" evidence="5">
    <location>
        <begin position="22"/>
        <end position="87"/>
    </location>
</feature>
<keyword evidence="4" id="KW-0804">Transcription</keyword>
<dbReference type="NCBIfam" id="TIGR02937">
    <property type="entry name" value="sigma70-ECF"/>
    <property type="match status" value="1"/>
</dbReference>
<dbReference type="RefSeq" id="WP_100342832.1">
    <property type="nucleotide sequence ID" value="NZ_PGFJ01000002.1"/>
</dbReference>
<reference evidence="7 8" key="1">
    <citation type="submission" date="2017-11" db="EMBL/GenBank/DDBJ databases">
        <title>Genomic Encyclopedia of Archaeal and Bacterial Type Strains, Phase II (KMG-II): From Individual Species to Whole Genera.</title>
        <authorList>
            <person name="Goeker M."/>
        </authorList>
    </citation>
    <scope>NUCLEOTIDE SEQUENCE [LARGE SCALE GENOMIC DNA]</scope>
    <source>
        <strain evidence="7 8">DSM 28175</strain>
    </source>
</reference>
<dbReference type="CDD" id="cd06171">
    <property type="entry name" value="Sigma70_r4"/>
    <property type="match status" value="1"/>
</dbReference>
<dbReference type="PANTHER" id="PTHR43133:SF51">
    <property type="entry name" value="RNA POLYMERASE SIGMA FACTOR"/>
    <property type="match status" value="1"/>
</dbReference>
<dbReference type="InterPro" id="IPR013249">
    <property type="entry name" value="RNA_pol_sigma70_r4_t2"/>
</dbReference>
<dbReference type="Gene3D" id="1.10.10.10">
    <property type="entry name" value="Winged helix-like DNA-binding domain superfamily/Winged helix DNA-binding domain"/>
    <property type="match status" value="1"/>
</dbReference>
<dbReference type="GO" id="GO:0006352">
    <property type="term" value="P:DNA-templated transcription initiation"/>
    <property type="evidence" value="ECO:0007669"/>
    <property type="project" value="InterPro"/>
</dbReference>
<evidence type="ECO:0000313" key="7">
    <source>
        <dbReference type="EMBL" id="PJJ79345.1"/>
    </source>
</evidence>
<dbReference type="SUPFAM" id="SSF88946">
    <property type="entry name" value="Sigma2 domain of RNA polymerase sigma factors"/>
    <property type="match status" value="1"/>
</dbReference>
<dbReference type="Pfam" id="PF08281">
    <property type="entry name" value="Sigma70_r4_2"/>
    <property type="match status" value="1"/>
</dbReference>
<dbReference type="Gene3D" id="1.10.1740.10">
    <property type="match status" value="1"/>
</dbReference>
<sequence>MLNQQSLIAKILQGDNKAFEQLIKQYERLVLHVTGRLIKQEDEVTDVCQEVFIKVYYGLAKFNNRSKLSTWIARIAYLTSINHLRKYKYEHENRIWNNNDDLGNYHFSLDTPETLLIKKDANAYVQHLITQLPVAYRTVLTLYHLEEFSYSEIEEITGMREGTVKNYLFRARKLLKEKLTAYLQNEEGNEKL</sequence>
<dbReference type="SUPFAM" id="SSF88659">
    <property type="entry name" value="Sigma3 and sigma4 domains of RNA polymerase sigma factors"/>
    <property type="match status" value="1"/>
</dbReference>
<organism evidence="7 8">
    <name type="scientific">Mucilaginibacter auburnensis</name>
    <dbReference type="NCBI Taxonomy" id="1457233"/>
    <lineage>
        <taxon>Bacteria</taxon>
        <taxon>Pseudomonadati</taxon>
        <taxon>Bacteroidota</taxon>
        <taxon>Sphingobacteriia</taxon>
        <taxon>Sphingobacteriales</taxon>
        <taxon>Sphingobacteriaceae</taxon>
        <taxon>Mucilaginibacter</taxon>
    </lineage>
</organism>
<dbReference type="InterPro" id="IPR039425">
    <property type="entry name" value="RNA_pol_sigma-70-like"/>
</dbReference>
<evidence type="ECO:0000259" key="5">
    <source>
        <dbReference type="Pfam" id="PF04542"/>
    </source>
</evidence>
<protein>
    <submittedName>
        <fullName evidence="7">RNA polymerase sigma-70 factor (ECF subfamily)</fullName>
    </submittedName>
</protein>
<dbReference type="GO" id="GO:0003677">
    <property type="term" value="F:DNA binding"/>
    <property type="evidence" value="ECO:0007669"/>
    <property type="project" value="InterPro"/>
</dbReference>
<dbReference type="Proteomes" id="UP000242687">
    <property type="component" value="Unassembled WGS sequence"/>
</dbReference>
<proteinExistence type="inferred from homology"/>
<dbReference type="InterPro" id="IPR013325">
    <property type="entry name" value="RNA_pol_sigma_r2"/>
</dbReference>
<dbReference type="InterPro" id="IPR036388">
    <property type="entry name" value="WH-like_DNA-bd_sf"/>
</dbReference>
<dbReference type="GO" id="GO:0016987">
    <property type="term" value="F:sigma factor activity"/>
    <property type="evidence" value="ECO:0007669"/>
    <property type="project" value="UniProtKB-KW"/>
</dbReference>
<evidence type="ECO:0000259" key="6">
    <source>
        <dbReference type="Pfam" id="PF08281"/>
    </source>
</evidence>
<dbReference type="InterPro" id="IPR014284">
    <property type="entry name" value="RNA_pol_sigma-70_dom"/>
</dbReference>
<keyword evidence="2" id="KW-0805">Transcription regulation</keyword>
<comment type="similarity">
    <text evidence="1">Belongs to the sigma-70 factor family. ECF subfamily.</text>
</comment>
<comment type="caution">
    <text evidence="7">The sequence shown here is derived from an EMBL/GenBank/DDBJ whole genome shotgun (WGS) entry which is preliminary data.</text>
</comment>
<keyword evidence="8" id="KW-1185">Reference proteome</keyword>
<evidence type="ECO:0000256" key="1">
    <source>
        <dbReference type="ARBA" id="ARBA00010641"/>
    </source>
</evidence>